<dbReference type="OrthoDB" id="9781413at2"/>
<accession>A0A433Y636</accession>
<gene>
    <name evidence="1" type="ORF">EJP82_17985</name>
</gene>
<dbReference type="PANTHER" id="PTHR10000">
    <property type="entry name" value="PHOSPHOSERINE PHOSPHATASE"/>
    <property type="match status" value="1"/>
</dbReference>
<dbReference type="EMBL" id="RZNY01000015">
    <property type="protein sequence ID" value="RUT44504.1"/>
    <property type="molecule type" value="Genomic_DNA"/>
</dbReference>
<comment type="caution">
    <text evidence="1">The sequence shown here is derived from an EMBL/GenBank/DDBJ whole genome shotgun (WGS) entry which is preliminary data.</text>
</comment>
<dbReference type="AlphaFoldDB" id="A0A433Y636"/>
<reference evidence="1 2" key="1">
    <citation type="submission" date="2018-12" db="EMBL/GenBank/DDBJ databases">
        <authorList>
            <person name="Sun L."/>
            <person name="Chen Z."/>
        </authorList>
    </citation>
    <scope>NUCLEOTIDE SEQUENCE [LARGE SCALE GENOMIC DNA]</scope>
    <source>
        <strain evidence="1 2">DSM 15890</strain>
    </source>
</reference>
<dbReference type="Gene3D" id="3.40.50.1000">
    <property type="entry name" value="HAD superfamily/HAD-like"/>
    <property type="match status" value="1"/>
</dbReference>
<dbReference type="Pfam" id="PF08282">
    <property type="entry name" value="Hydrolase_3"/>
    <property type="match status" value="1"/>
</dbReference>
<dbReference type="Proteomes" id="UP000279446">
    <property type="component" value="Unassembled WGS sequence"/>
</dbReference>
<dbReference type="GO" id="GO:0005829">
    <property type="term" value="C:cytosol"/>
    <property type="evidence" value="ECO:0007669"/>
    <property type="project" value="TreeGrafter"/>
</dbReference>
<evidence type="ECO:0000313" key="2">
    <source>
        <dbReference type="Proteomes" id="UP000279446"/>
    </source>
</evidence>
<dbReference type="RefSeq" id="WP_127193449.1">
    <property type="nucleotide sequence ID" value="NZ_RZNY01000015.1"/>
</dbReference>
<dbReference type="GO" id="GO:0000287">
    <property type="term" value="F:magnesium ion binding"/>
    <property type="evidence" value="ECO:0007669"/>
    <property type="project" value="TreeGrafter"/>
</dbReference>
<organism evidence="1 2">
    <name type="scientific">Paenibacillus anaericanus</name>
    <dbReference type="NCBI Taxonomy" id="170367"/>
    <lineage>
        <taxon>Bacteria</taxon>
        <taxon>Bacillati</taxon>
        <taxon>Bacillota</taxon>
        <taxon>Bacilli</taxon>
        <taxon>Bacillales</taxon>
        <taxon>Paenibacillaceae</taxon>
        <taxon>Paenibacillus</taxon>
    </lineage>
</organism>
<dbReference type="PANTHER" id="PTHR10000:SF8">
    <property type="entry name" value="HAD SUPERFAMILY HYDROLASE-LIKE, TYPE 3"/>
    <property type="match status" value="1"/>
</dbReference>
<dbReference type="GO" id="GO:0016791">
    <property type="term" value="F:phosphatase activity"/>
    <property type="evidence" value="ECO:0007669"/>
    <property type="project" value="TreeGrafter"/>
</dbReference>
<evidence type="ECO:0000313" key="1">
    <source>
        <dbReference type="EMBL" id="RUT44504.1"/>
    </source>
</evidence>
<sequence length="62" mass="6850">MKDVLCFGDDFNDLGLFQSCGYSIAMGNAIKELKEIASETTETNDKDGVAIILERIVSSFER</sequence>
<dbReference type="InterPro" id="IPR023214">
    <property type="entry name" value="HAD_sf"/>
</dbReference>
<proteinExistence type="predicted"/>
<dbReference type="InterPro" id="IPR036412">
    <property type="entry name" value="HAD-like_sf"/>
</dbReference>
<keyword evidence="2" id="KW-1185">Reference proteome</keyword>
<protein>
    <submittedName>
        <fullName evidence="1">Uncharacterized protein</fullName>
    </submittedName>
</protein>
<name>A0A433Y636_9BACL</name>
<dbReference type="SUPFAM" id="SSF56784">
    <property type="entry name" value="HAD-like"/>
    <property type="match status" value="1"/>
</dbReference>